<evidence type="ECO:0000313" key="2">
    <source>
        <dbReference type="Proteomes" id="UP000236723"/>
    </source>
</evidence>
<organism evidence="1 2">
    <name type="scientific">Thermomonospora echinospora</name>
    <dbReference type="NCBI Taxonomy" id="1992"/>
    <lineage>
        <taxon>Bacteria</taxon>
        <taxon>Bacillati</taxon>
        <taxon>Actinomycetota</taxon>
        <taxon>Actinomycetes</taxon>
        <taxon>Streptosporangiales</taxon>
        <taxon>Thermomonosporaceae</taxon>
        <taxon>Thermomonospora</taxon>
    </lineage>
</organism>
<name>A0A1H6CM00_9ACTN</name>
<dbReference type="AlphaFoldDB" id="A0A1H6CM00"/>
<keyword evidence="2" id="KW-1185">Reference proteome</keyword>
<sequence length="109" mass="11784">MSYEGRHAAGKSDQSVPTGDRRTFLAVLDEVVRSRPGLACGIVTRQGVPVLHVINAEMPRYGTEVGADFADGDWWYTWAVSGDRIGPVGDAEGARNALVRALKANGWTR</sequence>
<dbReference type="RefSeq" id="WP_103939883.1">
    <property type="nucleotide sequence ID" value="NZ_FNVO01000010.1"/>
</dbReference>
<dbReference type="Proteomes" id="UP000236723">
    <property type="component" value="Unassembled WGS sequence"/>
</dbReference>
<dbReference type="EMBL" id="FNVO01000010">
    <property type="protein sequence ID" value="SEG73958.1"/>
    <property type="molecule type" value="Genomic_DNA"/>
</dbReference>
<reference evidence="2" key="1">
    <citation type="submission" date="2016-10" db="EMBL/GenBank/DDBJ databases">
        <authorList>
            <person name="Varghese N."/>
            <person name="Submissions S."/>
        </authorList>
    </citation>
    <scope>NUCLEOTIDE SEQUENCE [LARGE SCALE GENOMIC DNA]</scope>
    <source>
        <strain evidence="2">DSM 43163</strain>
    </source>
</reference>
<dbReference type="OrthoDB" id="3480344at2"/>
<protein>
    <submittedName>
        <fullName evidence="1">Uncharacterized protein</fullName>
    </submittedName>
</protein>
<gene>
    <name evidence="1" type="ORF">SAMN04489712_110174</name>
</gene>
<proteinExistence type="predicted"/>
<evidence type="ECO:0000313" key="1">
    <source>
        <dbReference type="EMBL" id="SEG73958.1"/>
    </source>
</evidence>
<accession>A0A1H6CM00</accession>